<dbReference type="PANTHER" id="PTHR46880">
    <property type="entry name" value="RAS-ASSOCIATING DOMAIN-CONTAINING PROTEIN"/>
    <property type="match status" value="1"/>
</dbReference>
<dbReference type="InterPro" id="IPR012337">
    <property type="entry name" value="RNaseH-like_sf"/>
</dbReference>
<dbReference type="SUPFAM" id="SSF53098">
    <property type="entry name" value="Ribonuclease H-like"/>
    <property type="match status" value="1"/>
</dbReference>
<evidence type="ECO:0000313" key="4">
    <source>
        <dbReference type="RefSeq" id="XP_006825699.1"/>
    </source>
</evidence>
<dbReference type="Pfam" id="PF25431">
    <property type="entry name" value="zf-C17orf113"/>
    <property type="match status" value="1"/>
</dbReference>
<name>A0ABM0N0A8_SACKO</name>
<dbReference type="Proteomes" id="UP000694865">
    <property type="component" value="Unplaced"/>
</dbReference>
<sequence>MADRAEGQHDRINTIFNYFTAGSGTHHGQFGVQNEKQAVTPEDVYPEQADAVDFNHKLVEGQVVASETEVCEHHVTTDSTREKESGYTQDKDKPKFKKRFQQKWLMEFDWLQHNSDHALMFCGTCKLASGARNSLKSNAFVKGTSNYQRSALTRHMNSDDHVLAKKTVTQQRFMAAAKVTVQKQYMPMLESQLRTAAWMAEQNIANNKFLPLIDLQIANGSSHFTDRKGIYTNHQAPATMQEYMAKVLKEMAIVRIKDSPFLGIMVDESLDIATNKKLIMFCKIIHNGKIQIEFAANISIHDGKADTVYNCIVEWLQEIGYNINKVSGFGSDGASVMTGRLTGVGVRLKALNPKIVHIWCAAHRLALVSYWASKRIPYLHSINEILIAIYNFYNYSAPRYVKIKELQALLGKKVKRFKRPSQIRWLSMSDAVDACYESYSALVLGLEHEVASSPNSEGGNKAKDILKKIKTFKFIAALCLLKDILKNLDQVSKTFQKNVLDIHQLKTVIKATRNLINSYRDNDPPTLSTCIQMIDENEEFQGIPLKCSLQDSLVLHRLKIKYVNNLLSEIDNRFPDDELGILNDLNVVLNPKLLPMHEVGIRNHGNDSFRKVHCKIWRG</sequence>
<feature type="region of interest" description="Disordered" evidence="1">
    <location>
        <begin position="70"/>
        <end position="93"/>
    </location>
</feature>
<gene>
    <name evidence="4" type="primary">LOC102805412</name>
</gene>
<dbReference type="GeneID" id="102805412"/>
<dbReference type="RefSeq" id="XP_006825699.1">
    <property type="nucleotide sequence ID" value="XM_006825636.1"/>
</dbReference>
<protein>
    <submittedName>
        <fullName evidence="4">Uncharacterized protein KIAA1586-like</fullName>
    </submittedName>
</protein>
<dbReference type="PANTHER" id="PTHR46880:SF5">
    <property type="entry name" value="DUF4371 DOMAIN-CONTAINING PROTEIN"/>
    <property type="match status" value="1"/>
</dbReference>
<evidence type="ECO:0000259" key="2">
    <source>
        <dbReference type="SMART" id="SM00597"/>
    </source>
</evidence>
<evidence type="ECO:0000313" key="3">
    <source>
        <dbReference type="Proteomes" id="UP000694865"/>
    </source>
</evidence>
<feature type="domain" description="TTF-type" evidence="2">
    <location>
        <begin position="96"/>
        <end position="180"/>
    </location>
</feature>
<organism evidence="3 4">
    <name type="scientific">Saccoglossus kowalevskii</name>
    <name type="common">Acorn worm</name>
    <dbReference type="NCBI Taxonomy" id="10224"/>
    <lineage>
        <taxon>Eukaryota</taxon>
        <taxon>Metazoa</taxon>
        <taxon>Hemichordata</taxon>
        <taxon>Enteropneusta</taxon>
        <taxon>Harrimaniidae</taxon>
        <taxon>Saccoglossus</taxon>
    </lineage>
</organism>
<accession>A0ABM0N0A8</accession>
<dbReference type="InterPro" id="IPR006580">
    <property type="entry name" value="Znf_TTF"/>
</dbReference>
<dbReference type="InterPro" id="IPR057456">
    <property type="entry name" value="Znf_C17orf113"/>
</dbReference>
<dbReference type="SMART" id="SM00597">
    <property type="entry name" value="ZnF_TTF"/>
    <property type="match status" value="1"/>
</dbReference>
<proteinExistence type="predicted"/>
<reference evidence="4" key="1">
    <citation type="submission" date="2025-08" db="UniProtKB">
        <authorList>
            <consortium name="RefSeq"/>
        </authorList>
    </citation>
    <scope>IDENTIFICATION</scope>
    <source>
        <tissue evidence="4">Testes</tissue>
    </source>
</reference>
<keyword evidence="3" id="KW-1185">Reference proteome</keyword>
<evidence type="ECO:0000256" key="1">
    <source>
        <dbReference type="SAM" id="MobiDB-lite"/>
    </source>
</evidence>